<accession>A0A0E9R0X8</accession>
<protein>
    <submittedName>
        <fullName evidence="1">Uncharacterized protein</fullName>
    </submittedName>
</protein>
<proteinExistence type="predicted"/>
<reference evidence="1" key="1">
    <citation type="submission" date="2014-11" db="EMBL/GenBank/DDBJ databases">
        <authorList>
            <person name="Amaro Gonzalez C."/>
        </authorList>
    </citation>
    <scope>NUCLEOTIDE SEQUENCE</scope>
</reference>
<evidence type="ECO:0000313" key="1">
    <source>
        <dbReference type="EMBL" id="JAH22821.1"/>
    </source>
</evidence>
<dbReference type="AlphaFoldDB" id="A0A0E9R0X8"/>
<organism evidence="1">
    <name type="scientific">Anguilla anguilla</name>
    <name type="common">European freshwater eel</name>
    <name type="synonym">Muraena anguilla</name>
    <dbReference type="NCBI Taxonomy" id="7936"/>
    <lineage>
        <taxon>Eukaryota</taxon>
        <taxon>Metazoa</taxon>
        <taxon>Chordata</taxon>
        <taxon>Craniata</taxon>
        <taxon>Vertebrata</taxon>
        <taxon>Euteleostomi</taxon>
        <taxon>Actinopterygii</taxon>
        <taxon>Neopterygii</taxon>
        <taxon>Teleostei</taxon>
        <taxon>Anguilliformes</taxon>
        <taxon>Anguillidae</taxon>
        <taxon>Anguilla</taxon>
    </lineage>
</organism>
<sequence>MSGKYIKVQYLVGFIRKNCQACMLDVFQSHTELEASVLSVSFGQLDPFASEEETLE</sequence>
<name>A0A0E9R0X8_ANGAN</name>
<dbReference type="EMBL" id="GBXM01085756">
    <property type="protein sequence ID" value="JAH22821.1"/>
    <property type="molecule type" value="Transcribed_RNA"/>
</dbReference>
<reference evidence="1" key="2">
    <citation type="journal article" date="2015" name="Fish Shellfish Immunol.">
        <title>Early steps in the European eel (Anguilla anguilla)-Vibrio vulnificus interaction in the gills: Role of the RtxA13 toxin.</title>
        <authorList>
            <person name="Callol A."/>
            <person name="Pajuelo D."/>
            <person name="Ebbesson L."/>
            <person name="Teles M."/>
            <person name="MacKenzie S."/>
            <person name="Amaro C."/>
        </authorList>
    </citation>
    <scope>NUCLEOTIDE SEQUENCE</scope>
</reference>